<protein>
    <submittedName>
        <fullName evidence="1">Uncharacterized protein</fullName>
    </submittedName>
</protein>
<dbReference type="AlphaFoldDB" id="A7I4F2"/>
<name>A7I4F2_METB6</name>
<proteinExistence type="predicted"/>
<evidence type="ECO:0000313" key="1">
    <source>
        <dbReference type="EMBL" id="ABS54613.1"/>
    </source>
</evidence>
<sequence>MAEGFGSGDNASRRSRIILSSKTKMQVRDLVGKCEYCGCMSDELEVFLLGMLSSSLHRPEENPAHLLVVLCPEHFREATKGKLLKPALRSKIAKRPDKLKKALRSLLQKHDRTYEGTNVRETHDPNRFTVGAFLKENQKDR</sequence>
<dbReference type="HOGENOM" id="CLU_1821002_0_0_2"/>
<evidence type="ECO:0000313" key="2">
    <source>
        <dbReference type="Proteomes" id="UP000002408"/>
    </source>
</evidence>
<dbReference type="RefSeq" id="WP_011991101.1">
    <property type="nucleotide sequence ID" value="NC_009712.1"/>
</dbReference>
<dbReference type="OrthoDB" id="192298at2157"/>
<gene>
    <name evidence="1" type="ordered locus">Mboo_0089</name>
</gene>
<dbReference type="Proteomes" id="UP000002408">
    <property type="component" value="Chromosome"/>
</dbReference>
<dbReference type="GeneID" id="5411061"/>
<accession>A7I4F2</accession>
<reference evidence="2" key="1">
    <citation type="journal article" date="2015" name="Microbiology">
        <title>Genome of Methanoregula boonei 6A8 reveals adaptations to oligotrophic peatland environments.</title>
        <authorList>
            <person name="Braeuer S."/>
            <person name="Cadillo-Quiroz H."/>
            <person name="Kyrpides N."/>
            <person name="Woyke T."/>
            <person name="Goodwin L."/>
            <person name="Detter C."/>
            <person name="Podell S."/>
            <person name="Yavitt J.B."/>
            <person name="Zinder S.H."/>
        </authorList>
    </citation>
    <scope>NUCLEOTIDE SEQUENCE [LARGE SCALE GENOMIC DNA]</scope>
    <source>
        <strain evidence="2">DSM 21154 / JCM 14090 / 6A8</strain>
    </source>
</reference>
<dbReference type="STRING" id="456442.Mboo_0089"/>
<organism evidence="1 2">
    <name type="scientific">Methanoregula boonei (strain DSM 21154 / JCM 14090 / 6A8)</name>
    <dbReference type="NCBI Taxonomy" id="456442"/>
    <lineage>
        <taxon>Archaea</taxon>
        <taxon>Methanobacteriati</taxon>
        <taxon>Methanobacteriota</taxon>
        <taxon>Stenosarchaea group</taxon>
        <taxon>Methanomicrobia</taxon>
        <taxon>Methanomicrobiales</taxon>
        <taxon>Methanoregulaceae</taxon>
        <taxon>Methanoregula</taxon>
    </lineage>
</organism>
<dbReference type="KEGG" id="mbn:Mboo_0089"/>
<dbReference type="EMBL" id="CP000780">
    <property type="protein sequence ID" value="ABS54613.1"/>
    <property type="molecule type" value="Genomic_DNA"/>
</dbReference>
<keyword evidence="2" id="KW-1185">Reference proteome</keyword>